<feature type="region of interest" description="Disordered" evidence="1">
    <location>
        <begin position="27"/>
        <end position="160"/>
    </location>
</feature>
<proteinExistence type="predicted"/>
<dbReference type="InParanoid" id="E9H6H8"/>
<gene>
    <name evidence="2" type="ORF">DAPPUDRAFT_110517</name>
</gene>
<feature type="compositionally biased region" description="Acidic residues" evidence="1">
    <location>
        <begin position="48"/>
        <end position="59"/>
    </location>
</feature>
<dbReference type="AlphaFoldDB" id="E9H6H8"/>
<evidence type="ECO:0000313" key="3">
    <source>
        <dbReference type="Proteomes" id="UP000000305"/>
    </source>
</evidence>
<feature type="compositionally biased region" description="Acidic residues" evidence="1">
    <location>
        <begin position="91"/>
        <end position="118"/>
    </location>
</feature>
<dbReference type="EMBL" id="GL732597">
    <property type="protein sequence ID" value="EFX72697.1"/>
    <property type="molecule type" value="Genomic_DNA"/>
</dbReference>
<dbReference type="KEGG" id="dpx:DAPPUDRAFT_110517"/>
<reference evidence="2 3" key="1">
    <citation type="journal article" date="2011" name="Science">
        <title>The ecoresponsive genome of Daphnia pulex.</title>
        <authorList>
            <person name="Colbourne J.K."/>
            <person name="Pfrender M.E."/>
            <person name="Gilbert D."/>
            <person name="Thomas W.K."/>
            <person name="Tucker A."/>
            <person name="Oakley T.H."/>
            <person name="Tokishita S."/>
            <person name="Aerts A."/>
            <person name="Arnold G.J."/>
            <person name="Basu M.K."/>
            <person name="Bauer D.J."/>
            <person name="Caceres C.E."/>
            <person name="Carmel L."/>
            <person name="Casola C."/>
            <person name="Choi J.H."/>
            <person name="Detter J.C."/>
            <person name="Dong Q."/>
            <person name="Dusheyko S."/>
            <person name="Eads B.D."/>
            <person name="Frohlich T."/>
            <person name="Geiler-Samerotte K.A."/>
            <person name="Gerlach D."/>
            <person name="Hatcher P."/>
            <person name="Jogdeo S."/>
            <person name="Krijgsveld J."/>
            <person name="Kriventseva E.V."/>
            <person name="Kultz D."/>
            <person name="Laforsch C."/>
            <person name="Lindquist E."/>
            <person name="Lopez J."/>
            <person name="Manak J.R."/>
            <person name="Muller J."/>
            <person name="Pangilinan J."/>
            <person name="Patwardhan R.P."/>
            <person name="Pitluck S."/>
            <person name="Pritham E.J."/>
            <person name="Rechtsteiner A."/>
            <person name="Rho M."/>
            <person name="Rogozin I.B."/>
            <person name="Sakarya O."/>
            <person name="Salamov A."/>
            <person name="Schaack S."/>
            <person name="Shapiro H."/>
            <person name="Shiga Y."/>
            <person name="Skalitzky C."/>
            <person name="Smith Z."/>
            <person name="Souvorov A."/>
            <person name="Sung W."/>
            <person name="Tang Z."/>
            <person name="Tsuchiya D."/>
            <person name="Tu H."/>
            <person name="Vos H."/>
            <person name="Wang M."/>
            <person name="Wolf Y.I."/>
            <person name="Yamagata H."/>
            <person name="Yamada T."/>
            <person name="Ye Y."/>
            <person name="Shaw J.R."/>
            <person name="Andrews J."/>
            <person name="Crease T.J."/>
            <person name="Tang H."/>
            <person name="Lucas S.M."/>
            <person name="Robertson H.M."/>
            <person name="Bork P."/>
            <person name="Koonin E.V."/>
            <person name="Zdobnov E.M."/>
            <person name="Grigoriev I.V."/>
            <person name="Lynch M."/>
            <person name="Boore J.L."/>
        </authorList>
    </citation>
    <scope>NUCLEOTIDE SEQUENCE [LARGE SCALE GENOMIC DNA]</scope>
</reference>
<evidence type="ECO:0000256" key="1">
    <source>
        <dbReference type="SAM" id="MobiDB-lite"/>
    </source>
</evidence>
<feature type="compositionally biased region" description="Basic and acidic residues" evidence="1">
    <location>
        <begin position="148"/>
        <end position="160"/>
    </location>
</feature>
<organism evidence="2 3">
    <name type="scientific">Daphnia pulex</name>
    <name type="common">Water flea</name>
    <dbReference type="NCBI Taxonomy" id="6669"/>
    <lineage>
        <taxon>Eukaryota</taxon>
        <taxon>Metazoa</taxon>
        <taxon>Ecdysozoa</taxon>
        <taxon>Arthropoda</taxon>
        <taxon>Crustacea</taxon>
        <taxon>Branchiopoda</taxon>
        <taxon>Diplostraca</taxon>
        <taxon>Cladocera</taxon>
        <taxon>Anomopoda</taxon>
        <taxon>Daphniidae</taxon>
        <taxon>Daphnia</taxon>
    </lineage>
</organism>
<dbReference type="Proteomes" id="UP000000305">
    <property type="component" value="Unassembled WGS sequence"/>
</dbReference>
<keyword evidence="3" id="KW-1185">Reference proteome</keyword>
<protein>
    <submittedName>
        <fullName evidence="2">Uncharacterized protein</fullName>
    </submittedName>
</protein>
<dbReference type="OrthoDB" id="6374416at2759"/>
<evidence type="ECO:0000313" key="2">
    <source>
        <dbReference type="EMBL" id="EFX72697.1"/>
    </source>
</evidence>
<feature type="compositionally biased region" description="Basic and acidic residues" evidence="1">
    <location>
        <begin position="80"/>
        <end position="90"/>
    </location>
</feature>
<name>E9H6H8_DAPPU</name>
<dbReference type="HOGENOM" id="CLU_1653906_0_0_1"/>
<accession>E9H6H8</accession>
<feature type="compositionally biased region" description="Acidic residues" evidence="1">
    <location>
        <begin position="69"/>
        <end position="79"/>
    </location>
</feature>
<sequence length="160" mass="18146">MANLQRPNSTDVYIPAPTLFRSVFAGRPIQGYPKDPDTAVQTANKKEDEEDNHLDDDAVEGNKINTEDAGSEESDEDDKSNESRIKKSASDSDESGSDESDESDESNESDEEDDDDDDDKPKRKPSRWRQTRYGSSFRIQAVGRPINYRHDSRKPETPRY</sequence>